<evidence type="ECO:0000313" key="1">
    <source>
        <dbReference type="EMBL" id="TFK82107.1"/>
    </source>
</evidence>
<dbReference type="EMBL" id="ML211521">
    <property type="protein sequence ID" value="TFK82107.1"/>
    <property type="molecule type" value="Genomic_DNA"/>
</dbReference>
<keyword evidence="2" id="KW-1185">Reference proteome</keyword>
<gene>
    <name evidence="1" type="ORF">K466DRAFT_313113</name>
</gene>
<name>A0A5C3NZX7_9APHY</name>
<organism evidence="1 2">
    <name type="scientific">Polyporus arcularius HHB13444</name>
    <dbReference type="NCBI Taxonomy" id="1314778"/>
    <lineage>
        <taxon>Eukaryota</taxon>
        <taxon>Fungi</taxon>
        <taxon>Dikarya</taxon>
        <taxon>Basidiomycota</taxon>
        <taxon>Agaricomycotina</taxon>
        <taxon>Agaricomycetes</taxon>
        <taxon>Polyporales</taxon>
        <taxon>Polyporaceae</taxon>
        <taxon>Polyporus</taxon>
    </lineage>
</organism>
<proteinExistence type="predicted"/>
<dbReference type="InParanoid" id="A0A5C3NZX7"/>
<protein>
    <submittedName>
        <fullName evidence="1">Uncharacterized protein</fullName>
    </submittedName>
</protein>
<evidence type="ECO:0000313" key="2">
    <source>
        <dbReference type="Proteomes" id="UP000308197"/>
    </source>
</evidence>
<sequence length="99" mass="11367">MLTVGARWTARPGLGALIALFAPLPYRLYRIIGCMPSPTYLKYLARGQRRTYTYSAVLDESPRTARTRAARITSDVNQDDVGLTWRVGSDFESPHWRYW</sequence>
<accession>A0A5C3NZX7</accession>
<dbReference type="AlphaFoldDB" id="A0A5C3NZX7"/>
<reference evidence="1 2" key="1">
    <citation type="journal article" date="2019" name="Nat. Ecol. Evol.">
        <title>Megaphylogeny resolves global patterns of mushroom evolution.</title>
        <authorList>
            <person name="Varga T."/>
            <person name="Krizsan K."/>
            <person name="Foldi C."/>
            <person name="Dima B."/>
            <person name="Sanchez-Garcia M."/>
            <person name="Sanchez-Ramirez S."/>
            <person name="Szollosi G.J."/>
            <person name="Szarkandi J.G."/>
            <person name="Papp V."/>
            <person name="Albert L."/>
            <person name="Andreopoulos W."/>
            <person name="Angelini C."/>
            <person name="Antonin V."/>
            <person name="Barry K.W."/>
            <person name="Bougher N.L."/>
            <person name="Buchanan P."/>
            <person name="Buyck B."/>
            <person name="Bense V."/>
            <person name="Catcheside P."/>
            <person name="Chovatia M."/>
            <person name="Cooper J."/>
            <person name="Damon W."/>
            <person name="Desjardin D."/>
            <person name="Finy P."/>
            <person name="Geml J."/>
            <person name="Haridas S."/>
            <person name="Hughes K."/>
            <person name="Justo A."/>
            <person name="Karasinski D."/>
            <person name="Kautmanova I."/>
            <person name="Kiss B."/>
            <person name="Kocsube S."/>
            <person name="Kotiranta H."/>
            <person name="LaButti K.M."/>
            <person name="Lechner B.E."/>
            <person name="Liimatainen K."/>
            <person name="Lipzen A."/>
            <person name="Lukacs Z."/>
            <person name="Mihaltcheva S."/>
            <person name="Morgado L.N."/>
            <person name="Niskanen T."/>
            <person name="Noordeloos M.E."/>
            <person name="Ohm R.A."/>
            <person name="Ortiz-Santana B."/>
            <person name="Ovrebo C."/>
            <person name="Racz N."/>
            <person name="Riley R."/>
            <person name="Savchenko A."/>
            <person name="Shiryaev A."/>
            <person name="Soop K."/>
            <person name="Spirin V."/>
            <person name="Szebenyi C."/>
            <person name="Tomsovsky M."/>
            <person name="Tulloss R.E."/>
            <person name="Uehling J."/>
            <person name="Grigoriev I.V."/>
            <person name="Vagvolgyi C."/>
            <person name="Papp T."/>
            <person name="Martin F.M."/>
            <person name="Miettinen O."/>
            <person name="Hibbett D.S."/>
            <person name="Nagy L.G."/>
        </authorList>
    </citation>
    <scope>NUCLEOTIDE SEQUENCE [LARGE SCALE GENOMIC DNA]</scope>
    <source>
        <strain evidence="1 2">HHB13444</strain>
    </source>
</reference>
<dbReference type="Proteomes" id="UP000308197">
    <property type="component" value="Unassembled WGS sequence"/>
</dbReference>